<name>A0A261TP68_9BORD</name>
<evidence type="ECO:0008006" key="4">
    <source>
        <dbReference type="Google" id="ProtNLM"/>
    </source>
</evidence>
<keyword evidence="1" id="KW-1133">Transmembrane helix</keyword>
<proteinExistence type="predicted"/>
<feature type="transmembrane region" description="Helical" evidence="1">
    <location>
        <begin position="130"/>
        <end position="150"/>
    </location>
</feature>
<evidence type="ECO:0000256" key="1">
    <source>
        <dbReference type="SAM" id="Phobius"/>
    </source>
</evidence>
<comment type="caution">
    <text evidence="2">The sequence shown here is derived from an EMBL/GenBank/DDBJ whole genome shotgun (WGS) entry which is preliminary data.</text>
</comment>
<accession>A0A261TP68</accession>
<feature type="transmembrane region" description="Helical" evidence="1">
    <location>
        <begin position="83"/>
        <end position="100"/>
    </location>
</feature>
<keyword evidence="1" id="KW-0472">Membrane</keyword>
<evidence type="ECO:0000313" key="3">
    <source>
        <dbReference type="Proteomes" id="UP000216885"/>
    </source>
</evidence>
<protein>
    <recommendedName>
        <fullName evidence="4">DUF1097 domain-containing protein</fullName>
    </recommendedName>
</protein>
<dbReference type="InterPro" id="IPR009476">
    <property type="entry name" value="DUF1097"/>
</dbReference>
<reference evidence="2 3" key="1">
    <citation type="submission" date="2017-05" db="EMBL/GenBank/DDBJ databases">
        <title>Complete and WGS of Bordetella genogroups.</title>
        <authorList>
            <person name="Spilker T."/>
            <person name="LiPuma J."/>
        </authorList>
    </citation>
    <scope>NUCLEOTIDE SEQUENCE [LARGE SCALE GENOMIC DNA]</scope>
    <source>
        <strain evidence="2 3">AU9919</strain>
    </source>
</reference>
<organism evidence="2 3">
    <name type="scientific">Bordetella genomosp. 4</name>
    <dbReference type="NCBI Taxonomy" id="463044"/>
    <lineage>
        <taxon>Bacteria</taxon>
        <taxon>Pseudomonadati</taxon>
        <taxon>Pseudomonadota</taxon>
        <taxon>Betaproteobacteria</taxon>
        <taxon>Burkholderiales</taxon>
        <taxon>Alcaligenaceae</taxon>
        <taxon>Bordetella</taxon>
    </lineage>
</organism>
<gene>
    <name evidence="2" type="ORF">CAL20_23650</name>
</gene>
<dbReference type="RefSeq" id="WP_094839211.1">
    <property type="nucleotide sequence ID" value="NZ_NEVQ01000022.1"/>
</dbReference>
<feature type="transmembrane region" description="Helical" evidence="1">
    <location>
        <begin position="57"/>
        <end position="77"/>
    </location>
</feature>
<keyword evidence="3" id="KW-1185">Reference proteome</keyword>
<evidence type="ECO:0000313" key="2">
    <source>
        <dbReference type="EMBL" id="OZI50820.1"/>
    </source>
</evidence>
<dbReference type="Proteomes" id="UP000216885">
    <property type="component" value="Unassembled WGS sequence"/>
</dbReference>
<sequence>MANSATSTHLKVVIGEAVIASSAATLSTAALEVPVWAMFVGWISFFTRGVNLKQGAINLACVLIGLALGIGAAHAMAVLTPLLGGYAISAVVFAVTGIALSLAKVPVFNNLLGFFLGLVAYFASHQPPSMSAFTMLTVAATLGATAAFLAHALQKRIHQNAGQAKFVS</sequence>
<dbReference type="Pfam" id="PF06496">
    <property type="entry name" value="DUF1097"/>
    <property type="match status" value="1"/>
</dbReference>
<feature type="transmembrane region" description="Helical" evidence="1">
    <location>
        <begin position="20"/>
        <end position="45"/>
    </location>
</feature>
<keyword evidence="1" id="KW-0812">Transmembrane</keyword>
<dbReference type="AlphaFoldDB" id="A0A261TP68"/>
<feature type="transmembrane region" description="Helical" evidence="1">
    <location>
        <begin position="107"/>
        <end position="124"/>
    </location>
</feature>
<dbReference type="EMBL" id="NEVQ01000022">
    <property type="protein sequence ID" value="OZI50820.1"/>
    <property type="molecule type" value="Genomic_DNA"/>
</dbReference>